<evidence type="ECO:0000313" key="1">
    <source>
        <dbReference type="EMBL" id="CCE98351.1"/>
    </source>
</evidence>
<sequence length="47" mass="5515">MINGRLALLQDFGYKPTVRTVRQGMPWPFLTLETSLVSRFRISRTME</sequence>
<protein>
    <submittedName>
        <fullName evidence="1">Uncharacterized protein</fullName>
    </submittedName>
</protein>
<organism evidence="1 2">
    <name type="scientific">Sinorhizobium fredii (strain HH103)</name>
    <dbReference type="NCBI Taxonomy" id="1117943"/>
    <lineage>
        <taxon>Bacteria</taxon>
        <taxon>Pseudomonadati</taxon>
        <taxon>Pseudomonadota</taxon>
        <taxon>Alphaproteobacteria</taxon>
        <taxon>Hyphomicrobiales</taxon>
        <taxon>Rhizobiaceae</taxon>
        <taxon>Sinorhizobium/Ensifer group</taxon>
        <taxon>Sinorhizobium</taxon>
    </lineage>
</organism>
<accession>G9A641</accession>
<dbReference type="AlphaFoldDB" id="G9A641"/>
<evidence type="ECO:0000313" key="2">
    <source>
        <dbReference type="Proteomes" id="UP000007735"/>
    </source>
</evidence>
<dbReference type="Proteomes" id="UP000007735">
    <property type="component" value="Chromosome"/>
</dbReference>
<dbReference type="STRING" id="1117943.SFHH103_03860"/>
<proteinExistence type="predicted"/>
<dbReference type="PATRIC" id="fig|380.5.peg.4082"/>
<dbReference type="KEGG" id="sfh:SFHH103_03860"/>
<dbReference type="EMBL" id="HE616890">
    <property type="protein sequence ID" value="CCE98351.1"/>
    <property type="molecule type" value="Genomic_DNA"/>
</dbReference>
<name>G9A641_SINF1</name>
<reference evidence="1 2" key="1">
    <citation type="journal article" date="2012" name="J. Bacteriol.">
        <title>Genome sequence of the soybean symbiont Sinorhizobium fredii HH103.</title>
        <authorList>
            <person name="Weidner S."/>
            <person name="Becker A."/>
            <person name="Bonilla I."/>
            <person name="Jaenicke S."/>
            <person name="Lloret J."/>
            <person name="Margaret I."/>
            <person name="Puhler A."/>
            <person name="Ruiz-Sainz J.E."/>
            <person name="Schneiker-Bekel S."/>
            <person name="Szczepanowski R."/>
            <person name="Vinardell J.M."/>
            <person name="Zehner S."/>
            <person name="Gottfert M."/>
        </authorList>
    </citation>
    <scope>NUCLEOTIDE SEQUENCE [LARGE SCALE GENOMIC DNA]</scope>
    <source>
        <strain evidence="1 2">HH103</strain>
    </source>
</reference>
<gene>
    <name evidence="1" type="ordered locus">SFHH103_03860</name>
</gene>
<dbReference type="HOGENOM" id="CLU_3172451_0_0_5"/>